<sequence length="233" mass="25250">MKQVKWAVAALCLWIGAACQNDDVTPDGPVTITSDFKTSTDGWTAEITDYSTEQDALIEFQSGLKALPAPLDSTKKAFMISSHNRSDDLFMFVKRKVTGLRPNQTYKVTFDIELASQYATNSLGIGGSPGNSVFLKAGASATEPKKIKEGNEYRLSIDKGNQAEGSDAVPVLGNIGAGEDVTQYKLIQRSTQQPITIKANDAGELWLLVGTDSGFEGLTTLYYNRIKAVVELQ</sequence>
<name>A0ABW3QDT7_9BACT</name>
<keyword evidence="1" id="KW-0732">Signal</keyword>
<protein>
    <recommendedName>
        <fullName evidence="4">Lipoprotein</fullName>
    </recommendedName>
</protein>
<proteinExistence type="predicted"/>
<dbReference type="PROSITE" id="PS51257">
    <property type="entry name" value="PROKAR_LIPOPROTEIN"/>
    <property type="match status" value="1"/>
</dbReference>
<dbReference type="Proteomes" id="UP001597116">
    <property type="component" value="Unassembled WGS sequence"/>
</dbReference>
<evidence type="ECO:0000313" key="2">
    <source>
        <dbReference type="EMBL" id="MFD1143981.1"/>
    </source>
</evidence>
<feature type="signal peptide" evidence="1">
    <location>
        <begin position="1"/>
        <end position="20"/>
    </location>
</feature>
<dbReference type="EMBL" id="JBHTLP010000019">
    <property type="protein sequence ID" value="MFD1143981.1"/>
    <property type="molecule type" value="Genomic_DNA"/>
</dbReference>
<dbReference type="RefSeq" id="WP_265993485.1">
    <property type="nucleotide sequence ID" value="NZ_CP110973.1"/>
</dbReference>
<evidence type="ECO:0000313" key="3">
    <source>
        <dbReference type="Proteomes" id="UP001597116"/>
    </source>
</evidence>
<gene>
    <name evidence="2" type="ORF">ACFQ4C_22845</name>
</gene>
<reference evidence="3" key="1">
    <citation type="journal article" date="2019" name="Int. J. Syst. Evol. Microbiol.">
        <title>The Global Catalogue of Microorganisms (GCM) 10K type strain sequencing project: providing services to taxonomists for standard genome sequencing and annotation.</title>
        <authorList>
            <consortium name="The Broad Institute Genomics Platform"/>
            <consortium name="The Broad Institute Genome Sequencing Center for Infectious Disease"/>
            <person name="Wu L."/>
            <person name="Ma J."/>
        </authorList>
    </citation>
    <scope>NUCLEOTIDE SEQUENCE [LARGE SCALE GENOMIC DNA]</scope>
    <source>
        <strain evidence="3">CCUG 55608</strain>
    </source>
</reference>
<accession>A0ABW3QDT7</accession>
<keyword evidence="3" id="KW-1185">Reference proteome</keyword>
<feature type="chain" id="PRO_5047265912" description="Lipoprotein" evidence="1">
    <location>
        <begin position="21"/>
        <end position="233"/>
    </location>
</feature>
<evidence type="ECO:0000256" key="1">
    <source>
        <dbReference type="SAM" id="SignalP"/>
    </source>
</evidence>
<organism evidence="2 3">
    <name type="scientific">Larkinella insperata</name>
    <dbReference type="NCBI Taxonomy" id="332158"/>
    <lineage>
        <taxon>Bacteria</taxon>
        <taxon>Pseudomonadati</taxon>
        <taxon>Bacteroidota</taxon>
        <taxon>Cytophagia</taxon>
        <taxon>Cytophagales</taxon>
        <taxon>Spirosomataceae</taxon>
        <taxon>Larkinella</taxon>
    </lineage>
</organism>
<comment type="caution">
    <text evidence="2">The sequence shown here is derived from an EMBL/GenBank/DDBJ whole genome shotgun (WGS) entry which is preliminary data.</text>
</comment>
<evidence type="ECO:0008006" key="4">
    <source>
        <dbReference type="Google" id="ProtNLM"/>
    </source>
</evidence>